<proteinExistence type="inferred from homology"/>
<keyword evidence="6 14" id="KW-0677">Repeat</keyword>
<feature type="binding site" evidence="14">
    <location>
        <position position="169"/>
    </location>
    <ligand>
        <name>Zn(2+)</name>
        <dbReference type="ChEBI" id="CHEBI:29105"/>
        <label>2</label>
    </ligand>
</feature>
<dbReference type="CDD" id="cd10719">
    <property type="entry name" value="DnaJ_zf"/>
    <property type="match status" value="1"/>
</dbReference>
<dbReference type="FunFam" id="2.60.260.20:FF:000004">
    <property type="entry name" value="Molecular chaperone DnaJ"/>
    <property type="match status" value="1"/>
</dbReference>
<evidence type="ECO:0000256" key="3">
    <source>
        <dbReference type="ARBA" id="ARBA00022490"/>
    </source>
</evidence>
<dbReference type="GO" id="GO:0051082">
    <property type="term" value="F:unfolded protein binding"/>
    <property type="evidence" value="ECO:0007669"/>
    <property type="project" value="UniProtKB-UniRule"/>
</dbReference>
<dbReference type="CDD" id="cd06257">
    <property type="entry name" value="DnaJ"/>
    <property type="match status" value="1"/>
</dbReference>
<comment type="caution">
    <text evidence="14">Lacks conserved residue(s) required for the propagation of feature annotation.</text>
</comment>
<dbReference type="InterPro" id="IPR002939">
    <property type="entry name" value="DnaJ_C"/>
</dbReference>
<comment type="domain">
    <text evidence="14">The J domain is necessary and sufficient to stimulate DnaK ATPase activity. Zinc center 1 plays an important role in the autonomous, DnaK-independent chaperone activity of DnaJ. Zinc center 2 is essential for interaction with DnaK and for DnaJ activity.</text>
</comment>
<feature type="binding site" evidence="14">
    <location>
        <position position="152"/>
    </location>
    <ligand>
        <name>Zn(2+)</name>
        <dbReference type="ChEBI" id="CHEBI:29105"/>
        <label>1</label>
    </ligand>
</feature>
<evidence type="ECO:0000256" key="12">
    <source>
        <dbReference type="ARBA" id="ARBA00061004"/>
    </source>
</evidence>
<feature type="binding site" evidence="14">
    <location>
        <position position="149"/>
    </location>
    <ligand>
        <name>Zn(2+)</name>
        <dbReference type="ChEBI" id="CHEBI:29105"/>
        <label>1</label>
    </ligand>
</feature>
<feature type="binding site" evidence="14">
    <location>
        <position position="166"/>
    </location>
    <ligand>
        <name>Zn(2+)</name>
        <dbReference type="ChEBI" id="CHEBI:29105"/>
        <label>2</label>
    </ligand>
</feature>
<gene>
    <name evidence="14 18" type="primary">dnaJ</name>
    <name evidence="18" type="ORF">H8718_12615</name>
</gene>
<evidence type="ECO:0000256" key="2">
    <source>
        <dbReference type="ARBA" id="ARBA00011738"/>
    </source>
</evidence>
<dbReference type="PRINTS" id="PR00625">
    <property type="entry name" value="JDOMAIN"/>
</dbReference>
<dbReference type="SUPFAM" id="SSF49493">
    <property type="entry name" value="HSP40/DnaJ peptide-binding domain"/>
    <property type="match status" value="2"/>
</dbReference>
<dbReference type="GO" id="GO:0006260">
    <property type="term" value="P:DNA replication"/>
    <property type="evidence" value="ECO:0007669"/>
    <property type="project" value="UniProtKB-KW"/>
</dbReference>
<evidence type="ECO:0000313" key="19">
    <source>
        <dbReference type="Proteomes" id="UP000655830"/>
    </source>
</evidence>
<evidence type="ECO:0000256" key="7">
    <source>
        <dbReference type="ARBA" id="ARBA00022771"/>
    </source>
</evidence>
<evidence type="ECO:0000256" key="9">
    <source>
        <dbReference type="ARBA" id="ARBA00023016"/>
    </source>
</evidence>
<dbReference type="PROSITE" id="PS50076">
    <property type="entry name" value="DNAJ_2"/>
    <property type="match status" value="1"/>
</dbReference>
<keyword evidence="9 14" id="KW-0346">Stress response</keyword>
<dbReference type="Gene3D" id="2.60.260.20">
    <property type="entry name" value="Urease metallochaperone UreE, N-terminal domain"/>
    <property type="match status" value="2"/>
</dbReference>
<dbReference type="PANTHER" id="PTHR43096">
    <property type="entry name" value="DNAJ HOMOLOG 1, MITOCHONDRIAL-RELATED"/>
    <property type="match status" value="1"/>
</dbReference>
<feature type="binding site" evidence="14">
    <location>
        <position position="195"/>
    </location>
    <ligand>
        <name>Zn(2+)</name>
        <dbReference type="ChEBI" id="CHEBI:29105"/>
        <label>2</label>
    </ligand>
</feature>
<dbReference type="Gene3D" id="2.10.230.10">
    <property type="entry name" value="Heat shock protein DnaJ, cysteine-rich domain"/>
    <property type="match status" value="1"/>
</dbReference>
<reference evidence="18" key="1">
    <citation type="submission" date="2020-08" db="EMBL/GenBank/DDBJ databases">
        <title>Genome public.</title>
        <authorList>
            <person name="Liu C."/>
            <person name="Sun Q."/>
        </authorList>
    </citation>
    <scope>NUCLEOTIDE SEQUENCE</scope>
    <source>
        <strain evidence="18">NSJ-12</strain>
    </source>
</reference>
<dbReference type="GO" id="GO:0005737">
    <property type="term" value="C:cytoplasm"/>
    <property type="evidence" value="ECO:0007669"/>
    <property type="project" value="UniProtKB-SubCell"/>
</dbReference>
<evidence type="ECO:0000256" key="8">
    <source>
        <dbReference type="ARBA" id="ARBA00022833"/>
    </source>
</evidence>
<evidence type="ECO:0000256" key="10">
    <source>
        <dbReference type="ARBA" id="ARBA00023186"/>
    </source>
</evidence>
<feature type="binding site" evidence="14">
    <location>
        <position position="206"/>
    </location>
    <ligand>
        <name>Zn(2+)</name>
        <dbReference type="ChEBI" id="CHEBI:29105"/>
        <label>1</label>
    </ligand>
</feature>
<keyword evidence="7 14" id="KW-0863">Zinc-finger</keyword>
<evidence type="ECO:0000256" key="1">
    <source>
        <dbReference type="ARBA" id="ARBA00004496"/>
    </source>
</evidence>
<dbReference type="InterPro" id="IPR001623">
    <property type="entry name" value="DnaJ_domain"/>
</dbReference>
<dbReference type="NCBIfam" id="NF008035">
    <property type="entry name" value="PRK10767.1"/>
    <property type="match status" value="1"/>
</dbReference>
<dbReference type="Gene3D" id="1.10.287.110">
    <property type="entry name" value="DnaJ domain"/>
    <property type="match status" value="1"/>
</dbReference>
<name>A0A926IFA9_9FIRM</name>
<dbReference type="AlphaFoldDB" id="A0A926IFA9"/>
<evidence type="ECO:0000313" key="18">
    <source>
        <dbReference type="EMBL" id="MBC8580371.1"/>
    </source>
</evidence>
<evidence type="ECO:0000259" key="16">
    <source>
        <dbReference type="PROSITE" id="PS50076"/>
    </source>
</evidence>
<feature type="domain" description="J" evidence="16">
    <location>
        <begin position="5"/>
        <end position="70"/>
    </location>
</feature>
<keyword evidence="4 14" id="KW-0235">DNA replication</keyword>
<dbReference type="EMBL" id="JACRSY010000020">
    <property type="protein sequence ID" value="MBC8580371.1"/>
    <property type="molecule type" value="Genomic_DNA"/>
</dbReference>
<comment type="function">
    <text evidence="11 14">Participates actively in the response to hyperosmotic and heat shock by preventing the aggregation of stress-denatured proteins and by disaggregating proteins, also in an autonomous, DnaK-independent fashion. Unfolded proteins bind initially to DnaJ; upon interaction with the DnaJ-bound protein, DnaK hydrolyzes its bound ATP, resulting in the formation of a stable complex. GrpE releases ADP from DnaK; ATP binding to DnaK triggers the release of the substrate protein, thus completing the reaction cycle. Several rounds of ATP-dependent interactions between DnaJ, DnaK and GrpE are required for fully efficient folding. Also involved, together with DnaK and GrpE, in the DNA replication of plasmids through activation of initiation proteins.</text>
</comment>
<dbReference type="SUPFAM" id="SSF57938">
    <property type="entry name" value="DnaJ/Hsp40 cysteine-rich domain"/>
    <property type="match status" value="1"/>
</dbReference>
<keyword evidence="8 14" id="KW-0862">Zinc</keyword>
<evidence type="ECO:0000256" key="11">
    <source>
        <dbReference type="ARBA" id="ARBA00053423"/>
    </source>
</evidence>
<dbReference type="InterPro" id="IPR018253">
    <property type="entry name" value="DnaJ_domain_CS"/>
</dbReference>
<dbReference type="SMART" id="SM00271">
    <property type="entry name" value="DnaJ"/>
    <property type="match status" value="1"/>
</dbReference>
<dbReference type="HAMAP" id="MF_01152">
    <property type="entry name" value="DnaJ"/>
    <property type="match status" value="1"/>
</dbReference>
<dbReference type="Proteomes" id="UP000655830">
    <property type="component" value="Unassembled WGS sequence"/>
</dbReference>
<dbReference type="InterPro" id="IPR036869">
    <property type="entry name" value="J_dom_sf"/>
</dbReference>
<feature type="domain" description="CR-type" evidence="17">
    <location>
        <begin position="136"/>
        <end position="218"/>
    </location>
</feature>
<dbReference type="GO" id="GO:0009408">
    <property type="term" value="P:response to heat"/>
    <property type="evidence" value="ECO:0007669"/>
    <property type="project" value="InterPro"/>
</dbReference>
<dbReference type="Pfam" id="PF01556">
    <property type="entry name" value="DnaJ_C"/>
    <property type="match status" value="1"/>
</dbReference>
<keyword evidence="5 14" id="KW-0479">Metal-binding</keyword>
<dbReference type="GO" id="GO:0042026">
    <property type="term" value="P:protein refolding"/>
    <property type="evidence" value="ECO:0007669"/>
    <property type="project" value="TreeGrafter"/>
</dbReference>
<dbReference type="InterPro" id="IPR008971">
    <property type="entry name" value="HSP40/DnaJ_pept-bd"/>
</dbReference>
<comment type="caution">
    <text evidence="18">The sequence shown here is derived from an EMBL/GenBank/DDBJ whole genome shotgun (WGS) entry which is preliminary data.</text>
</comment>
<dbReference type="SUPFAM" id="SSF46565">
    <property type="entry name" value="Chaperone J-domain"/>
    <property type="match status" value="1"/>
</dbReference>
<accession>A0A926IFA9</accession>
<dbReference type="PANTHER" id="PTHR43096:SF48">
    <property type="entry name" value="CHAPERONE PROTEIN DNAJ"/>
    <property type="match status" value="1"/>
</dbReference>
<evidence type="ECO:0000256" key="4">
    <source>
        <dbReference type="ARBA" id="ARBA00022705"/>
    </source>
</evidence>
<sequence length="379" mass="41482">MAKRDYYEVLGVQKGASDAEIKKAYRKLAKKYHPDTNQGNPEAEAKFKEASEAYEVLSDEQKRGAYDRYGHSAFEQGGAGGAGGFSGGFDFDMDDIFGSVFGDMFGGGGRRRPRGPRPGNDIKQTIQVEFAEAAFGVEKEIKIQTSETCETCHGTKAKPGTNPTTCTKCNGTGQVRVTQRTILGAMQSVQTCDACHGEGKIINEPCQTCHGQGKVRTSKTITVSIPAGIDHGQTLRIQGKGEAGDVGAPNGDLLLTVYIKAHELFERRGMDVYMRMPINFAQAALGSELSIPTLDGNVKFTIGEGTQTGTTFRLQGKGIPSLRNKKQRGDQYVEVYVEVPKNLTAKQKDLLREFADGTVEHQPEQMNFRKKIEKFFNKN</sequence>
<evidence type="ECO:0000256" key="13">
    <source>
        <dbReference type="ARBA" id="ARBA00067609"/>
    </source>
</evidence>
<organism evidence="18 19">
    <name type="scientific">Zhenhengia yiwuensis</name>
    <dbReference type="NCBI Taxonomy" id="2763666"/>
    <lineage>
        <taxon>Bacteria</taxon>
        <taxon>Bacillati</taxon>
        <taxon>Bacillota</taxon>
        <taxon>Clostridia</taxon>
        <taxon>Lachnospirales</taxon>
        <taxon>Lachnospiraceae</taxon>
        <taxon>Zhenhengia</taxon>
    </lineage>
</organism>
<dbReference type="Pfam" id="PF00684">
    <property type="entry name" value="DnaJ_CXXCXGXG"/>
    <property type="match status" value="1"/>
</dbReference>
<dbReference type="GO" id="GO:0008270">
    <property type="term" value="F:zinc ion binding"/>
    <property type="evidence" value="ECO:0007669"/>
    <property type="project" value="UniProtKB-UniRule"/>
</dbReference>
<comment type="cofactor">
    <cofactor evidence="14">
        <name>Zn(2+)</name>
        <dbReference type="ChEBI" id="CHEBI:29105"/>
    </cofactor>
    <text evidence="14">Binds 2 Zn(2+) ions per monomer.</text>
</comment>
<dbReference type="GO" id="GO:0005524">
    <property type="term" value="F:ATP binding"/>
    <property type="evidence" value="ECO:0007669"/>
    <property type="project" value="InterPro"/>
</dbReference>
<dbReference type="CDD" id="cd10747">
    <property type="entry name" value="DnaJ_C"/>
    <property type="match status" value="1"/>
</dbReference>
<protein>
    <recommendedName>
        <fullName evidence="13 14">Chaperone protein DnaJ</fullName>
    </recommendedName>
</protein>
<evidence type="ECO:0000256" key="15">
    <source>
        <dbReference type="PROSITE-ProRule" id="PRU00546"/>
    </source>
</evidence>
<comment type="similarity">
    <text evidence="12 14">Belongs to the DnaJ family.</text>
</comment>
<evidence type="ECO:0000256" key="14">
    <source>
        <dbReference type="HAMAP-Rule" id="MF_01152"/>
    </source>
</evidence>
<keyword evidence="19" id="KW-1185">Reference proteome</keyword>
<dbReference type="GO" id="GO:0031072">
    <property type="term" value="F:heat shock protein binding"/>
    <property type="evidence" value="ECO:0007669"/>
    <property type="project" value="InterPro"/>
</dbReference>
<dbReference type="FunFam" id="2.10.230.10:FF:000002">
    <property type="entry name" value="Molecular chaperone DnaJ"/>
    <property type="match status" value="1"/>
</dbReference>
<dbReference type="Pfam" id="PF00226">
    <property type="entry name" value="DnaJ"/>
    <property type="match status" value="1"/>
</dbReference>
<dbReference type="InterPro" id="IPR012724">
    <property type="entry name" value="DnaJ"/>
</dbReference>
<keyword evidence="10 14" id="KW-0143">Chaperone</keyword>
<dbReference type="PROSITE" id="PS51188">
    <property type="entry name" value="ZF_CR"/>
    <property type="match status" value="1"/>
</dbReference>
<keyword evidence="3 14" id="KW-0963">Cytoplasm</keyword>
<evidence type="ECO:0000256" key="6">
    <source>
        <dbReference type="ARBA" id="ARBA00022737"/>
    </source>
</evidence>
<dbReference type="InterPro" id="IPR001305">
    <property type="entry name" value="HSP_DnaJ_Cys-rich_dom"/>
</dbReference>
<dbReference type="FunFam" id="1.10.287.110:FF:000034">
    <property type="entry name" value="Chaperone protein DnaJ"/>
    <property type="match status" value="1"/>
</dbReference>
<comment type="subcellular location">
    <subcellularLocation>
        <location evidence="1 14">Cytoplasm</location>
    </subcellularLocation>
</comment>
<dbReference type="NCBIfam" id="TIGR02349">
    <property type="entry name" value="DnaJ_bact"/>
    <property type="match status" value="1"/>
</dbReference>
<feature type="binding site" evidence="14">
    <location>
        <position position="192"/>
    </location>
    <ligand>
        <name>Zn(2+)</name>
        <dbReference type="ChEBI" id="CHEBI:29105"/>
        <label>2</label>
    </ligand>
</feature>
<dbReference type="InterPro" id="IPR036410">
    <property type="entry name" value="HSP_DnaJ_Cys-rich_dom_sf"/>
</dbReference>
<comment type="subunit">
    <text evidence="2 14">Homodimer.</text>
</comment>
<evidence type="ECO:0000259" key="17">
    <source>
        <dbReference type="PROSITE" id="PS51188"/>
    </source>
</evidence>
<feature type="zinc finger region" description="CR-type" evidence="15">
    <location>
        <begin position="136"/>
        <end position="218"/>
    </location>
</feature>
<dbReference type="PROSITE" id="PS00636">
    <property type="entry name" value="DNAJ_1"/>
    <property type="match status" value="1"/>
</dbReference>
<evidence type="ECO:0000256" key="5">
    <source>
        <dbReference type="ARBA" id="ARBA00022723"/>
    </source>
</evidence>
<feature type="binding site" evidence="14">
    <location>
        <position position="209"/>
    </location>
    <ligand>
        <name>Zn(2+)</name>
        <dbReference type="ChEBI" id="CHEBI:29105"/>
        <label>1</label>
    </ligand>
</feature>